<dbReference type="InParanoid" id="G4Z3U9"/>
<name>G4Z3U9_PHYSP</name>
<feature type="chain" id="PRO_5003471807" description="RxLR effector protein" evidence="3">
    <location>
        <begin position="24"/>
        <end position="107"/>
    </location>
</feature>
<sequence length="107" mass="10206">MNLGNICAIAVLVLGFVASPTTATPGAAADRPNSNAASGSGPAAHNLRGARALATTSDGTTVYTENGGDASSTSASASSSDGSDATRVAGAFATTAGLVIAMSAYLL</sequence>
<evidence type="ECO:0000256" key="1">
    <source>
        <dbReference type="SAM" id="MobiDB-lite"/>
    </source>
</evidence>
<proteinExistence type="predicted"/>
<dbReference type="KEGG" id="psoj:PHYSODRAFT_259375"/>
<gene>
    <name evidence="4" type="ORF">PHYSODRAFT_259375</name>
</gene>
<evidence type="ECO:0000256" key="3">
    <source>
        <dbReference type="SAM" id="SignalP"/>
    </source>
</evidence>
<keyword evidence="2" id="KW-0472">Membrane</keyword>
<accession>G4Z3U9</accession>
<dbReference type="Proteomes" id="UP000002640">
    <property type="component" value="Unassembled WGS sequence"/>
</dbReference>
<evidence type="ECO:0000256" key="2">
    <source>
        <dbReference type="SAM" id="Phobius"/>
    </source>
</evidence>
<organism evidence="4 5">
    <name type="scientific">Phytophthora sojae (strain P6497)</name>
    <name type="common">Soybean stem and root rot agent</name>
    <name type="synonym">Phytophthora megasperma f. sp. glycines</name>
    <dbReference type="NCBI Taxonomy" id="1094619"/>
    <lineage>
        <taxon>Eukaryota</taxon>
        <taxon>Sar</taxon>
        <taxon>Stramenopiles</taxon>
        <taxon>Oomycota</taxon>
        <taxon>Peronosporomycetes</taxon>
        <taxon>Peronosporales</taxon>
        <taxon>Peronosporaceae</taxon>
        <taxon>Phytophthora</taxon>
    </lineage>
</organism>
<keyword evidence="3" id="KW-0732">Signal</keyword>
<dbReference type="AlphaFoldDB" id="G4Z3U9"/>
<protein>
    <recommendedName>
        <fullName evidence="6">RxLR effector protein</fullName>
    </recommendedName>
</protein>
<feature type="compositionally biased region" description="Low complexity" evidence="1">
    <location>
        <begin position="67"/>
        <end position="85"/>
    </location>
</feature>
<evidence type="ECO:0008006" key="6">
    <source>
        <dbReference type="Google" id="ProtNLM"/>
    </source>
</evidence>
<feature type="compositionally biased region" description="Polar residues" evidence="1">
    <location>
        <begin position="54"/>
        <end position="64"/>
    </location>
</feature>
<keyword evidence="5" id="KW-1185">Reference proteome</keyword>
<keyword evidence="2" id="KW-1133">Transmembrane helix</keyword>
<reference evidence="4 5" key="1">
    <citation type="journal article" date="2006" name="Science">
        <title>Phytophthora genome sequences uncover evolutionary origins and mechanisms of pathogenesis.</title>
        <authorList>
            <person name="Tyler B.M."/>
            <person name="Tripathy S."/>
            <person name="Zhang X."/>
            <person name="Dehal P."/>
            <person name="Jiang R.H."/>
            <person name="Aerts A."/>
            <person name="Arredondo F.D."/>
            <person name="Baxter L."/>
            <person name="Bensasson D."/>
            <person name="Beynon J.L."/>
            <person name="Chapman J."/>
            <person name="Damasceno C.M."/>
            <person name="Dorrance A.E."/>
            <person name="Dou D."/>
            <person name="Dickerman A.W."/>
            <person name="Dubchak I.L."/>
            <person name="Garbelotto M."/>
            <person name="Gijzen M."/>
            <person name="Gordon S.G."/>
            <person name="Govers F."/>
            <person name="Grunwald N.J."/>
            <person name="Huang W."/>
            <person name="Ivors K.L."/>
            <person name="Jones R.W."/>
            <person name="Kamoun S."/>
            <person name="Krampis K."/>
            <person name="Lamour K.H."/>
            <person name="Lee M.K."/>
            <person name="McDonald W.H."/>
            <person name="Medina M."/>
            <person name="Meijer H.J."/>
            <person name="Nordberg E.K."/>
            <person name="Maclean D.J."/>
            <person name="Ospina-Giraldo M.D."/>
            <person name="Morris P.F."/>
            <person name="Phuntumart V."/>
            <person name="Putnam N.H."/>
            <person name="Rash S."/>
            <person name="Rose J.K."/>
            <person name="Sakihama Y."/>
            <person name="Salamov A.A."/>
            <person name="Savidor A."/>
            <person name="Scheuring C.F."/>
            <person name="Smith B.M."/>
            <person name="Sobral B.W."/>
            <person name="Terry A."/>
            <person name="Torto-Alalibo T.A."/>
            <person name="Win J."/>
            <person name="Xu Z."/>
            <person name="Zhang H."/>
            <person name="Grigoriev I.V."/>
            <person name="Rokhsar D.S."/>
            <person name="Boore J.L."/>
        </authorList>
    </citation>
    <scope>NUCLEOTIDE SEQUENCE [LARGE SCALE GENOMIC DNA]</scope>
    <source>
        <strain evidence="4 5">P6497</strain>
    </source>
</reference>
<feature type="transmembrane region" description="Helical" evidence="2">
    <location>
        <begin position="88"/>
        <end position="106"/>
    </location>
</feature>
<evidence type="ECO:0000313" key="5">
    <source>
        <dbReference type="Proteomes" id="UP000002640"/>
    </source>
</evidence>
<feature type="region of interest" description="Disordered" evidence="1">
    <location>
        <begin position="23"/>
        <end position="85"/>
    </location>
</feature>
<feature type="compositionally biased region" description="Low complexity" evidence="1">
    <location>
        <begin position="23"/>
        <end position="44"/>
    </location>
</feature>
<evidence type="ECO:0000313" key="4">
    <source>
        <dbReference type="EMBL" id="EGZ20808.1"/>
    </source>
</evidence>
<dbReference type="RefSeq" id="XP_009523525.1">
    <property type="nucleotide sequence ID" value="XM_009525230.1"/>
</dbReference>
<feature type="signal peptide" evidence="3">
    <location>
        <begin position="1"/>
        <end position="23"/>
    </location>
</feature>
<keyword evidence="2" id="KW-0812">Transmembrane</keyword>
<dbReference type="EMBL" id="JH159153">
    <property type="protein sequence ID" value="EGZ20808.1"/>
    <property type="molecule type" value="Genomic_DNA"/>
</dbReference>
<dbReference type="GeneID" id="20639064"/>